<comment type="similarity">
    <text evidence="2">Belongs to the asparagine synthetase family.</text>
</comment>
<evidence type="ECO:0000313" key="12">
    <source>
        <dbReference type="Proteomes" id="UP000594571"/>
    </source>
</evidence>
<dbReference type="AlphaFoldDB" id="A0A7S9WYM8"/>
<dbReference type="SUPFAM" id="SSF52402">
    <property type="entry name" value="Adenine nucleotide alpha hydrolases-like"/>
    <property type="match status" value="1"/>
</dbReference>
<feature type="active site" description="For GATase activity" evidence="8">
    <location>
        <position position="2"/>
    </location>
</feature>
<evidence type="ECO:0000256" key="8">
    <source>
        <dbReference type="PIRSR" id="PIRSR001589-1"/>
    </source>
</evidence>
<organism evidence="11 12">
    <name type="scientific">Campylobacter concisus</name>
    <dbReference type="NCBI Taxonomy" id="199"/>
    <lineage>
        <taxon>Bacteria</taxon>
        <taxon>Pseudomonadati</taxon>
        <taxon>Campylobacterota</taxon>
        <taxon>Epsilonproteobacteria</taxon>
        <taxon>Campylobacterales</taxon>
        <taxon>Campylobacteraceae</taxon>
        <taxon>Campylobacter</taxon>
    </lineage>
</organism>
<evidence type="ECO:0000313" key="11">
    <source>
        <dbReference type="EMBL" id="QPH98138.1"/>
    </source>
</evidence>
<feature type="domain" description="Glutamine amidotransferase type-2" evidence="10">
    <location>
        <begin position="2"/>
        <end position="213"/>
    </location>
</feature>
<protein>
    <recommendedName>
        <fullName evidence="3">asparagine synthase (glutamine-hydrolyzing)</fullName>
        <ecNumber evidence="3">6.3.5.4</ecNumber>
    </recommendedName>
</protein>
<evidence type="ECO:0000259" key="10">
    <source>
        <dbReference type="PROSITE" id="PS51278"/>
    </source>
</evidence>
<dbReference type="InterPro" id="IPR033738">
    <property type="entry name" value="AsnB_N"/>
</dbReference>
<dbReference type="InterPro" id="IPR017932">
    <property type="entry name" value="GATase_2_dom"/>
</dbReference>
<reference evidence="11 12" key="1">
    <citation type="journal article" date="2018" name="Emerg. Microbes Infect.">
        <title>Genomic analysis of oral Campylobacter concisus strains identified a potential bacterial molecular marker associated with active Crohn's disease.</title>
        <authorList>
            <person name="Liu F."/>
            <person name="Ma R."/>
            <person name="Tay C.Y.A."/>
            <person name="Octavia S."/>
            <person name="Lan R."/>
            <person name="Chung H.K.L."/>
            <person name="Riordan S.M."/>
            <person name="Grimm M.C."/>
            <person name="Leong R.W."/>
            <person name="Tanaka M.M."/>
            <person name="Connor S."/>
            <person name="Zhang L."/>
        </authorList>
    </citation>
    <scope>NUCLEOTIDE SEQUENCE [LARGE SCALE GENOMIC DNA]</scope>
    <source>
        <strain evidence="11 12">H16O-S1</strain>
    </source>
</reference>
<comment type="pathway">
    <text evidence="1">Amino-acid biosynthesis; L-asparagine biosynthesis; L-asparagine from L-aspartate (L-Gln route): step 1/1.</text>
</comment>
<dbReference type="GO" id="GO:0004066">
    <property type="term" value="F:asparagine synthase (glutamine-hydrolyzing) activity"/>
    <property type="evidence" value="ECO:0007669"/>
    <property type="project" value="UniProtKB-EC"/>
</dbReference>
<evidence type="ECO:0000256" key="1">
    <source>
        <dbReference type="ARBA" id="ARBA00005187"/>
    </source>
</evidence>
<dbReference type="CDD" id="cd01991">
    <property type="entry name" value="Asn_synthase_B_C"/>
    <property type="match status" value="1"/>
</dbReference>
<evidence type="ECO:0000256" key="2">
    <source>
        <dbReference type="ARBA" id="ARBA00005752"/>
    </source>
</evidence>
<keyword evidence="11" id="KW-0436">Ligase</keyword>
<dbReference type="InterPro" id="IPR001962">
    <property type="entry name" value="Asn_synthase"/>
</dbReference>
<evidence type="ECO:0000256" key="6">
    <source>
        <dbReference type="ARBA" id="ARBA00022962"/>
    </source>
</evidence>
<dbReference type="SUPFAM" id="SSF56235">
    <property type="entry name" value="N-terminal nucleophile aminohydrolases (Ntn hydrolases)"/>
    <property type="match status" value="1"/>
</dbReference>
<gene>
    <name evidence="11" type="primary">asnB</name>
    <name evidence="11" type="ORF">CVS89_07765</name>
</gene>
<comment type="catalytic activity">
    <reaction evidence="7">
        <text>L-aspartate + L-glutamine + ATP + H2O = L-asparagine + L-glutamate + AMP + diphosphate + H(+)</text>
        <dbReference type="Rhea" id="RHEA:12228"/>
        <dbReference type="ChEBI" id="CHEBI:15377"/>
        <dbReference type="ChEBI" id="CHEBI:15378"/>
        <dbReference type="ChEBI" id="CHEBI:29985"/>
        <dbReference type="ChEBI" id="CHEBI:29991"/>
        <dbReference type="ChEBI" id="CHEBI:30616"/>
        <dbReference type="ChEBI" id="CHEBI:33019"/>
        <dbReference type="ChEBI" id="CHEBI:58048"/>
        <dbReference type="ChEBI" id="CHEBI:58359"/>
        <dbReference type="ChEBI" id="CHEBI:456215"/>
        <dbReference type="EC" id="6.3.5.4"/>
    </reaction>
</comment>
<keyword evidence="8" id="KW-0061">Asparagine biosynthesis</keyword>
<dbReference type="Gene3D" id="3.60.20.10">
    <property type="entry name" value="Glutamine Phosphoribosylpyrophosphate, subunit 1, domain 1"/>
    <property type="match status" value="1"/>
</dbReference>
<dbReference type="Proteomes" id="UP000594571">
    <property type="component" value="Chromosome"/>
</dbReference>
<dbReference type="GO" id="GO:0005524">
    <property type="term" value="F:ATP binding"/>
    <property type="evidence" value="ECO:0007669"/>
    <property type="project" value="UniProtKB-KW"/>
</dbReference>
<name>A0A7S9WYM8_9BACT</name>
<proteinExistence type="inferred from homology"/>
<evidence type="ECO:0000256" key="7">
    <source>
        <dbReference type="ARBA" id="ARBA00048741"/>
    </source>
</evidence>
<reference evidence="11 12" key="2">
    <citation type="journal article" date="2020" name="Microb. Genom.">
        <title>Analysis of complete Campylobacter concisus genomes identifies genomospecies features, secretion systems and novel plasmids and their association with severe ulcerative colitis.</title>
        <authorList>
            <person name="Liu F."/>
            <person name="Chen S."/>
            <person name="Luu L.D.W."/>
            <person name="Lee S.A."/>
            <person name="Tay A.C.Y."/>
            <person name="Wu R."/>
            <person name="Riordan S.M."/>
            <person name="Lan R."/>
            <person name="Liu L."/>
            <person name="Zhang L."/>
        </authorList>
    </citation>
    <scope>NUCLEOTIDE SEQUENCE [LARGE SCALE GENOMIC DNA]</scope>
    <source>
        <strain evidence="11 12">H16O-S1</strain>
    </source>
</reference>
<dbReference type="PROSITE" id="PS51278">
    <property type="entry name" value="GATASE_TYPE_2"/>
    <property type="match status" value="1"/>
</dbReference>
<sequence>MCGISGIINKSNVAVAKDEIKNMNDLIVHRGPDDEGFFYGKNFALGHRRLSILDLSKDGHQPMSYMEDKYTITYNGEIFNYLEIRKELEEFGYKFNSKTDTEVILASYDRWGKDCVEKFNGMWAFAIYDKKEDILFCSRDRFGVKPFYFTQTKDKFVFGSEIKQLLNFCNSKFVNKTLLIDFLATGMLEHTNETFFEGIYKLEQAHNMIYDLKTHNFKIKKYYDIALNENNKKLDETQSVDSVSKNLKQAIRLRLRSDVKVGTCLSGGLDSSSVAALASMAYTNDEEKFIAIHAKSIEESTDESIYAQMVAQHCDLNLQIVEPSTQKFIDNIQEVVYTQEEPFGGPSIFMQYFVMQKAKDLNCKVMLDGQGGDETLLGYEKYYPAIYLDMFKNFGLVYCLKEIMRSNKNNSKLSLFGILKYIVGSLFFGIRKIYIKRNVSYLKAFENKFLFLGNLSKKYFNIDEMQKYEIFTTNLPALLRYEDKNSMRHSIETRLPFVDYVNLENSLSINAKYKIKDGWSKYVLRKVIDSFLPNEVVWRKNKFGFNAPDNIWLNSIKDKMKEDILGSDIIKSVADMEHLKFKLNSMNILIMWRLYCVSVWERVYDVQAK</sequence>
<dbReference type="PANTHER" id="PTHR43284">
    <property type="entry name" value="ASPARAGINE SYNTHETASE (GLUTAMINE-HYDROLYZING)"/>
    <property type="match status" value="1"/>
</dbReference>
<keyword evidence="8" id="KW-0028">Amino-acid biosynthesis</keyword>
<dbReference type="Pfam" id="PF00733">
    <property type="entry name" value="Asn_synthase"/>
    <property type="match status" value="1"/>
</dbReference>
<accession>A0A7S9WYM8</accession>
<dbReference type="EC" id="6.3.5.4" evidence="3"/>
<feature type="binding site" evidence="9">
    <location>
        <position position="100"/>
    </location>
    <ligand>
        <name>L-glutamine</name>
        <dbReference type="ChEBI" id="CHEBI:58359"/>
    </ligand>
</feature>
<evidence type="ECO:0000256" key="5">
    <source>
        <dbReference type="ARBA" id="ARBA00022840"/>
    </source>
</evidence>
<dbReference type="InterPro" id="IPR014729">
    <property type="entry name" value="Rossmann-like_a/b/a_fold"/>
</dbReference>
<keyword evidence="4 9" id="KW-0547">Nucleotide-binding</keyword>
<dbReference type="InterPro" id="IPR051786">
    <property type="entry name" value="ASN_synthetase/amidase"/>
</dbReference>
<dbReference type="InterPro" id="IPR006426">
    <property type="entry name" value="Asn_synth_AEB"/>
</dbReference>
<dbReference type="CDD" id="cd00712">
    <property type="entry name" value="AsnB"/>
    <property type="match status" value="1"/>
</dbReference>
<evidence type="ECO:0000256" key="3">
    <source>
        <dbReference type="ARBA" id="ARBA00012737"/>
    </source>
</evidence>
<keyword evidence="6 8" id="KW-0315">Glutamine amidotransferase</keyword>
<dbReference type="PANTHER" id="PTHR43284:SF1">
    <property type="entry name" value="ASPARAGINE SYNTHETASE"/>
    <property type="match status" value="1"/>
</dbReference>
<dbReference type="PIRSF" id="PIRSF001589">
    <property type="entry name" value="Asn_synthetase_glu-h"/>
    <property type="match status" value="1"/>
</dbReference>
<dbReference type="RefSeq" id="WP_107847506.1">
    <property type="nucleotide sequence ID" value="NZ_CABPTT010000002.1"/>
</dbReference>
<keyword evidence="5 9" id="KW-0067">ATP-binding</keyword>
<dbReference type="Pfam" id="PF13537">
    <property type="entry name" value="GATase_7"/>
    <property type="match status" value="1"/>
</dbReference>
<dbReference type="GO" id="GO:0006529">
    <property type="term" value="P:asparagine biosynthetic process"/>
    <property type="evidence" value="ECO:0007669"/>
    <property type="project" value="UniProtKB-KW"/>
</dbReference>
<evidence type="ECO:0000256" key="9">
    <source>
        <dbReference type="PIRSR" id="PIRSR001589-2"/>
    </source>
</evidence>
<evidence type="ECO:0000256" key="4">
    <source>
        <dbReference type="ARBA" id="ARBA00022741"/>
    </source>
</evidence>
<dbReference type="InterPro" id="IPR029055">
    <property type="entry name" value="Ntn_hydrolases_N"/>
</dbReference>
<dbReference type="Gene3D" id="3.40.50.620">
    <property type="entry name" value="HUPs"/>
    <property type="match status" value="1"/>
</dbReference>
<dbReference type="EMBL" id="CP049263">
    <property type="protein sequence ID" value="QPH98138.1"/>
    <property type="molecule type" value="Genomic_DNA"/>
</dbReference>
<dbReference type="NCBIfam" id="TIGR01536">
    <property type="entry name" value="asn_synth_AEB"/>
    <property type="match status" value="1"/>
</dbReference>